<dbReference type="PANTHER" id="PTHR45868">
    <property type="entry name" value="HEAVY METAL-ASSOCIATED ISOPRENYLATED PLANT PROTEIN 33-RELATED"/>
    <property type="match status" value="1"/>
</dbReference>
<feature type="compositionally biased region" description="Low complexity" evidence="6">
    <location>
        <begin position="195"/>
        <end position="220"/>
    </location>
</feature>
<gene>
    <name evidence="8" type="ORF">Din_035315</name>
</gene>
<dbReference type="GO" id="GO:0046872">
    <property type="term" value="F:metal ion binding"/>
    <property type="evidence" value="ECO:0007669"/>
    <property type="project" value="UniProtKB-KW"/>
</dbReference>
<sequence>MASIPIEEPSQPLKYQTWVLKVSIHCEGCKKKVKKVLHSIEGVYTTTIDSQQQKVTVTGNIPAETLIKKLVKTGKHAELWPEKIGGKGKKSGKVKNNEKSQNPKGSENSSRDEEKEDRTENVEAKKEKLTSTKNGGDETGAVDSKESKTDGKLPEYAPAGEKSPAMDHKGNENNGAVEKSGGGSGGKKKKKKGQKGNNTSNNSAGSTSTGTPAGTGSGTNHPGPTEALGQINLSPTRQRLDPHPPTYFPHPVYVVSYNAAHPSRSAGPTPTDYIPPSPYKYAKSHPEIYPVEATPLGSFEIFSDENPNGCYIM</sequence>
<keyword evidence="4" id="KW-0449">Lipoprotein</keyword>
<dbReference type="InterPro" id="IPR006121">
    <property type="entry name" value="HMA_dom"/>
</dbReference>
<accession>A0A5B7BBM0</accession>
<comment type="similarity">
    <text evidence="5">Belongs to the HIPP family.</text>
</comment>
<dbReference type="CDD" id="cd00371">
    <property type="entry name" value="HMA"/>
    <property type="match status" value="1"/>
</dbReference>
<evidence type="ECO:0000256" key="1">
    <source>
        <dbReference type="ARBA" id="ARBA00004170"/>
    </source>
</evidence>
<feature type="region of interest" description="Disordered" evidence="6">
    <location>
        <begin position="81"/>
        <end position="243"/>
    </location>
</feature>
<comment type="subcellular location">
    <subcellularLocation>
        <location evidence="1">Membrane</location>
        <topology evidence="1">Peripheral membrane protein</topology>
    </subcellularLocation>
</comment>
<evidence type="ECO:0000313" key="8">
    <source>
        <dbReference type="EMBL" id="MPA65874.1"/>
    </source>
</evidence>
<evidence type="ECO:0000256" key="2">
    <source>
        <dbReference type="ARBA" id="ARBA00022481"/>
    </source>
</evidence>
<evidence type="ECO:0000256" key="6">
    <source>
        <dbReference type="SAM" id="MobiDB-lite"/>
    </source>
</evidence>
<evidence type="ECO:0000259" key="7">
    <source>
        <dbReference type="PROSITE" id="PS50846"/>
    </source>
</evidence>
<dbReference type="SUPFAM" id="SSF55008">
    <property type="entry name" value="HMA, heavy metal-associated domain"/>
    <property type="match status" value="1"/>
</dbReference>
<evidence type="ECO:0000256" key="5">
    <source>
        <dbReference type="ARBA" id="ARBA00024045"/>
    </source>
</evidence>
<feature type="compositionally biased region" description="Basic and acidic residues" evidence="6">
    <location>
        <begin position="143"/>
        <end position="153"/>
    </location>
</feature>
<dbReference type="InterPro" id="IPR036163">
    <property type="entry name" value="HMA_dom_sf"/>
</dbReference>
<dbReference type="Pfam" id="PF00403">
    <property type="entry name" value="HMA"/>
    <property type="match status" value="1"/>
</dbReference>
<evidence type="ECO:0000256" key="4">
    <source>
        <dbReference type="ARBA" id="ARBA00023289"/>
    </source>
</evidence>
<feature type="compositionally biased region" description="Basic and acidic residues" evidence="6">
    <location>
        <begin position="109"/>
        <end position="130"/>
    </location>
</feature>
<dbReference type="GO" id="GO:0016020">
    <property type="term" value="C:membrane"/>
    <property type="evidence" value="ECO:0007669"/>
    <property type="project" value="UniProtKB-SubCell"/>
</dbReference>
<proteinExistence type="inferred from homology"/>
<organism evidence="8">
    <name type="scientific">Davidia involucrata</name>
    <name type="common">Dove tree</name>
    <dbReference type="NCBI Taxonomy" id="16924"/>
    <lineage>
        <taxon>Eukaryota</taxon>
        <taxon>Viridiplantae</taxon>
        <taxon>Streptophyta</taxon>
        <taxon>Embryophyta</taxon>
        <taxon>Tracheophyta</taxon>
        <taxon>Spermatophyta</taxon>
        <taxon>Magnoliopsida</taxon>
        <taxon>eudicotyledons</taxon>
        <taxon>Gunneridae</taxon>
        <taxon>Pentapetalae</taxon>
        <taxon>asterids</taxon>
        <taxon>Cornales</taxon>
        <taxon>Nyssaceae</taxon>
        <taxon>Davidia</taxon>
    </lineage>
</organism>
<dbReference type="GO" id="GO:0009626">
    <property type="term" value="P:plant-type hypersensitive response"/>
    <property type="evidence" value="ECO:0007669"/>
    <property type="project" value="UniProtKB-KW"/>
</dbReference>
<dbReference type="EMBL" id="GHES01035315">
    <property type="protein sequence ID" value="MPA65874.1"/>
    <property type="molecule type" value="Transcribed_RNA"/>
</dbReference>
<reference evidence="8" key="1">
    <citation type="submission" date="2019-08" db="EMBL/GenBank/DDBJ databases">
        <title>Reference gene set and small RNA set construction with multiple tissues from Davidia involucrata Baill.</title>
        <authorList>
            <person name="Yang H."/>
            <person name="Zhou C."/>
            <person name="Li G."/>
            <person name="Wang J."/>
            <person name="Gao P."/>
            <person name="Wang M."/>
            <person name="Wang R."/>
            <person name="Zhao Y."/>
        </authorList>
    </citation>
    <scope>NUCLEOTIDE SEQUENCE</scope>
    <source>
        <tissue evidence="8">Mixed with DoveR01_LX</tissue>
    </source>
</reference>
<dbReference type="PROSITE" id="PS50846">
    <property type="entry name" value="HMA_2"/>
    <property type="match status" value="1"/>
</dbReference>
<dbReference type="FunFam" id="3.30.70.100:FF:000008">
    <property type="entry name" value="Copper transport protein ATOX1"/>
    <property type="match status" value="1"/>
</dbReference>
<keyword evidence="3" id="KW-0479">Metal-binding</keyword>
<dbReference type="PANTHER" id="PTHR45868:SF86">
    <property type="entry name" value="HMA DOMAIN-CONTAINING PROTEIN"/>
    <property type="match status" value="1"/>
</dbReference>
<dbReference type="AlphaFoldDB" id="A0A5B7BBM0"/>
<dbReference type="Gene3D" id="3.30.70.100">
    <property type="match status" value="1"/>
</dbReference>
<keyword evidence="4" id="KW-0636">Prenylation</keyword>
<keyword evidence="2" id="KW-0488">Methylation</keyword>
<evidence type="ECO:0000256" key="3">
    <source>
        <dbReference type="ARBA" id="ARBA00022723"/>
    </source>
</evidence>
<name>A0A5B7BBM0_DAVIN</name>
<feature type="domain" description="HMA" evidence="7">
    <location>
        <begin position="15"/>
        <end position="78"/>
    </location>
</feature>
<protein>
    <recommendedName>
        <fullName evidence="7">HMA domain-containing protein</fullName>
    </recommendedName>
</protein>